<reference evidence="4" key="2">
    <citation type="submission" date="2023-06" db="EMBL/GenBank/DDBJ databases">
        <authorList>
            <consortium name="Lawrence Berkeley National Laboratory"/>
            <person name="Haridas S."/>
            <person name="Hensen N."/>
            <person name="Bonometti L."/>
            <person name="Westerberg I."/>
            <person name="Brannstrom I.O."/>
            <person name="Guillou S."/>
            <person name="Cros-Aarteil S."/>
            <person name="Calhoun S."/>
            <person name="Kuo A."/>
            <person name="Mondo S."/>
            <person name="Pangilinan J."/>
            <person name="Riley R."/>
            <person name="Labutti K."/>
            <person name="Andreopoulos B."/>
            <person name="Lipzen A."/>
            <person name="Chen C."/>
            <person name="Yanf M."/>
            <person name="Daum C."/>
            <person name="Ng V."/>
            <person name="Clum A."/>
            <person name="Steindorff A."/>
            <person name="Ohm R."/>
            <person name="Martin F."/>
            <person name="Silar P."/>
            <person name="Natvig D."/>
            <person name="Lalanne C."/>
            <person name="Gautier V."/>
            <person name="Ament-Velasquez S.L."/>
            <person name="Kruys A."/>
            <person name="Hutchinson M.I."/>
            <person name="Powell A.J."/>
            <person name="Barry K."/>
            <person name="Miller A.N."/>
            <person name="Grigoriev I.V."/>
            <person name="Debuchy R."/>
            <person name="Gladieux P."/>
            <person name="Thoren M.H."/>
            <person name="Johannesson H."/>
        </authorList>
    </citation>
    <scope>NUCLEOTIDE SEQUENCE</scope>
    <source>
        <strain evidence="4">CBS 314.62</strain>
    </source>
</reference>
<keyword evidence="1 4" id="KW-0378">Hydrolase</keyword>
<evidence type="ECO:0000256" key="2">
    <source>
        <dbReference type="SAM" id="MobiDB-lite"/>
    </source>
</evidence>
<gene>
    <name evidence="4" type="ORF">B0T22DRAFT_161177</name>
</gene>
<dbReference type="EMBL" id="JAULSO010000002">
    <property type="protein sequence ID" value="KAK3688706.1"/>
    <property type="molecule type" value="Genomic_DNA"/>
</dbReference>
<evidence type="ECO:0000259" key="3">
    <source>
        <dbReference type="Pfam" id="PF07859"/>
    </source>
</evidence>
<sequence length="430" mass="46504">MSAAATLTALDAAGGTNRDTADESHTAALPLFTRVRYGVFAFVLQNLLAPLSFISVVKRERFSATWTAKPDLVKTYPIRKNLPIRSAVPSSSLRPSQPQPRPDTKQSIFFPASYTGSKSGVKPAPGAATAAEDVNLPLLFTIHGGGFVIGSPPDNDAWNHKFASQHGFLVIGLNYAKAPGSPFPNALHDLEALITCVLADTSLPIDKARIAIAGWSAGGNLTLTVSQLPTIRPHIRAIIPIYPVTNFLTPATVKARTRRYKPSLGGFSGSASDYLLPLTDMFMWAYLPPGLPTHDTLMNPAFATREMLPPNVFIIGCELDMLGHEDWALACKLAGREVPGEEEVLGREEVGGNLGELVVEGDERFAFEEVVDGGRYRWLLVPDAVHGFDQDIEIMVRDEEVMQGLREKTEKVIGIVGEWLLSGPLKVGGV</sequence>
<evidence type="ECO:0000256" key="1">
    <source>
        <dbReference type="ARBA" id="ARBA00022801"/>
    </source>
</evidence>
<protein>
    <submittedName>
        <fullName evidence="4">Alpha/Beta hydrolase protein</fullName>
    </submittedName>
</protein>
<dbReference type="PANTHER" id="PTHR48081">
    <property type="entry name" value="AB HYDROLASE SUPERFAMILY PROTEIN C4A8.06C"/>
    <property type="match status" value="1"/>
</dbReference>
<evidence type="ECO:0000313" key="4">
    <source>
        <dbReference type="EMBL" id="KAK3688706.1"/>
    </source>
</evidence>
<dbReference type="AlphaFoldDB" id="A0AAE0XA82"/>
<organism evidence="4 5">
    <name type="scientific">Podospora appendiculata</name>
    <dbReference type="NCBI Taxonomy" id="314037"/>
    <lineage>
        <taxon>Eukaryota</taxon>
        <taxon>Fungi</taxon>
        <taxon>Dikarya</taxon>
        <taxon>Ascomycota</taxon>
        <taxon>Pezizomycotina</taxon>
        <taxon>Sordariomycetes</taxon>
        <taxon>Sordariomycetidae</taxon>
        <taxon>Sordariales</taxon>
        <taxon>Podosporaceae</taxon>
        <taxon>Podospora</taxon>
    </lineage>
</organism>
<accession>A0AAE0XA82</accession>
<dbReference type="InterPro" id="IPR029058">
    <property type="entry name" value="AB_hydrolase_fold"/>
</dbReference>
<dbReference type="InterPro" id="IPR050300">
    <property type="entry name" value="GDXG_lipolytic_enzyme"/>
</dbReference>
<dbReference type="Pfam" id="PF07859">
    <property type="entry name" value="Abhydrolase_3"/>
    <property type="match status" value="1"/>
</dbReference>
<dbReference type="Proteomes" id="UP001270362">
    <property type="component" value="Unassembled WGS sequence"/>
</dbReference>
<name>A0AAE0XA82_9PEZI</name>
<comment type="caution">
    <text evidence="4">The sequence shown here is derived from an EMBL/GenBank/DDBJ whole genome shotgun (WGS) entry which is preliminary data.</text>
</comment>
<dbReference type="SUPFAM" id="SSF53474">
    <property type="entry name" value="alpha/beta-Hydrolases"/>
    <property type="match status" value="1"/>
</dbReference>
<keyword evidence="5" id="KW-1185">Reference proteome</keyword>
<dbReference type="InterPro" id="IPR013094">
    <property type="entry name" value="AB_hydrolase_3"/>
</dbReference>
<proteinExistence type="predicted"/>
<dbReference type="PANTHER" id="PTHR48081:SF8">
    <property type="entry name" value="ALPHA_BETA HYDROLASE FOLD-3 DOMAIN-CONTAINING PROTEIN-RELATED"/>
    <property type="match status" value="1"/>
</dbReference>
<feature type="region of interest" description="Disordered" evidence="2">
    <location>
        <begin position="87"/>
        <end position="108"/>
    </location>
</feature>
<reference evidence="4" key="1">
    <citation type="journal article" date="2023" name="Mol. Phylogenet. Evol.">
        <title>Genome-scale phylogeny and comparative genomics of the fungal order Sordariales.</title>
        <authorList>
            <person name="Hensen N."/>
            <person name="Bonometti L."/>
            <person name="Westerberg I."/>
            <person name="Brannstrom I.O."/>
            <person name="Guillou S."/>
            <person name="Cros-Aarteil S."/>
            <person name="Calhoun S."/>
            <person name="Haridas S."/>
            <person name="Kuo A."/>
            <person name="Mondo S."/>
            <person name="Pangilinan J."/>
            <person name="Riley R."/>
            <person name="LaButti K."/>
            <person name="Andreopoulos B."/>
            <person name="Lipzen A."/>
            <person name="Chen C."/>
            <person name="Yan M."/>
            <person name="Daum C."/>
            <person name="Ng V."/>
            <person name="Clum A."/>
            <person name="Steindorff A."/>
            <person name="Ohm R.A."/>
            <person name="Martin F."/>
            <person name="Silar P."/>
            <person name="Natvig D.O."/>
            <person name="Lalanne C."/>
            <person name="Gautier V."/>
            <person name="Ament-Velasquez S.L."/>
            <person name="Kruys A."/>
            <person name="Hutchinson M.I."/>
            <person name="Powell A.J."/>
            <person name="Barry K."/>
            <person name="Miller A.N."/>
            <person name="Grigoriev I.V."/>
            <person name="Debuchy R."/>
            <person name="Gladieux P."/>
            <person name="Hiltunen Thoren M."/>
            <person name="Johannesson H."/>
        </authorList>
    </citation>
    <scope>NUCLEOTIDE SEQUENCE</scope>
    <source>
        <strain evidence="4">CBS 314.62</strain>
    </source>
</reference>
<dbReference type="GO" id="GO:0016787">
    <property type="term" value="F:hydrolase activity"/>
    <property type="evidence" value="ECO:0007669"/>
    <property type="project" value="UniProtKB-KW"/>
</dbReference>
<feature type="domain" description="Alpha/beta hydrolase fold-3" evidence="3">
    <location>
        <begin position="140"/>
        <end position="339"/>
    </location>
</feature>
<dbReference type="Gene3D" id="3.40.50.1820">
    <property type="entry name" value="alpha/beta hydrolase"/>
    <property type="match status" value="1"/>
</dbReference>
<evidence type="ECO:0000313" key="5">
    <source>
        <dbReference type="Proteomes" id="UP001270362"/>
    </source>
</evidence>